<dbReference type="AlphaFoldDB" id="A0AAV4PRA2"/>
<keyword evidence="3" id="KW-1185">Reference proteome</keyword>
<evidence type="ECO:0000256" key="1">
    <source>
        <dbReference type="SAM" id="MobiDB-lite"/>
    </source>
</evidence>
<accession>A0AAV4PRA2</accession>
<comment type="caution">
    <text evidence="2">The sequence shown here is derived from an EMBL/GenBank/DDBJ whole genome shotgun (WGS) entry which is preliminary data.</text>
</comment>
<organism evidence="2 3">
    <name type="scientific">Caerostris extrusa</name>
    <name type="common">Bark spider</name>
    <name type="synonym">Caerostris bankana</name>
    <dbReference type="NCBI Taxonomy" id="172846"/>
    <lineage>
        <taxon>Eukaryota</taxon>
        <taxon>Metazoa</taxon>
        <taxon>Ecdysozoa</taxon>
        <taxon>Arthropoda</taxon>
        <taxon>Chelicerata</taxon>
        <taxon>Arachnida</taxon>
        <taxon>Araneae</taxon>
        <taxon>Araneomorphae</taxon>
        <taxon>Entelegynae</taxon>
        <taxon>Araneoidea</taxon>
        <taxon>Araneidae</taxon>
        <taxon>Caerostris</taxon>
    </lineage>
</organism>
<evidence type="ECO:0000313" key="2">
    <source>
        <dbReference type="EMBL" id="GIX99184.1"/>
    </source>
</evidence>
<proteinExistence type="predicted"/>
<dbReference type="Proteomes" id="UP001054945">
    <property type="component" value="Unassembled WGS sequence"/>
</dbReference>
<feature type="compositionally biased region" description="Basic and acidic residues" evidence="1">
    <location>
        <begin position="1"/>
        <end position="29"/>
    </location>
</feature>
<feature type="region of interest" description="Disordered" evidence="1">
    <location>
        <begin position="1"/>
        <end position="43"/>
    </location>
</feature>
<dbReference type="EMBL" id="BPLR01005012">
    <property type="protein sequence ID" value="GIX99184.1"/>
    <property type="molecule type" value="Genomic_DNA"/>
</dbReference>
<name>A0AAV4PRA2_CAEEX</name>
<sequence>MVKRKADGRKSGIEQRKRAQEGPGLHREPLTTPQAPSNVPSNDVIESGKDYFALAVISAYLSASLLRRRV</sequence>
<reference evidence="2 3" key="1">
    <citation type="submission" date="2021-06" db="EMBL/GenBank/DDBJ databases">
        <title>Caerostris extrusa draft genome.</title>
        <authorList>
            <person name="Kono N."/>
            <person name="Arakawa K."/>
        </authorList>
    </citation>
    <scope>NUCLEOTIDE SEQUENCE [LARGE SCALE GENOMIC DNA]</scope>
</reference>
<evidence type="ECO:0000313" key="3">
    <source>
        <dbReference type="Proteomes" id="UP001054945"/>
    </source>
</evidence>
<protein>
    <submittedName>
        <fullName evidence="2">Uncharacterized protein</fullName>
    </submittedName>
</protein>
<gene>
    <name evidence="2" type="ORF">CEXT_542671</name>
</gene>
<feature type="compositionally biased region" description="Polar residues" evidence="1">
    <location>
        <begin position="31"/>
        <end position="41"/>
    </location>
</feature>